<feature type="compositionally biased region" description="Low complexity" evidence="1">
    <location>
        <begin position="89"/>
        <end position="103"/>
    </location>
</feature>
<dbReference type="Proteomes" id="UP000241462">
    <property type="component" value="Unassembled WGS sequence"/>
</dbReference>
<evidence type="ECO:0000256" key="2">
    <source>
        <dbReference type="SAM" id="SignalP"/>
    </source>
</evidence>
<keyword evidence="4" id="KW-1185">Reference proteome</keyword>
<evidence type="ECO:0008006" key="5">
    <source>
        <dbReference type="Google" id="ProtNLM"/>
    </source>
</evidence>
<evidence type="ECO:0000256" key="1">
    <source>
        <dbReference type="SAM" id="MobiDB-lite"/>
    </source>
</evidence>
<reference evidence="3 4" key="1">
    <citation type="journal article" date="2018" name="Mycol. Prog.">
        <title>Coniella lustricola, a new species from submerged detritus.</title>
        <authorList>
            <person name="Raudabaugh D.B."/>
            <person name="Iturriaga T."/>
            <person name="Carver A."/>
            <person name="Mondo S."/>
            <person name="Pangilinan J."/>
            <person name="Lipzen A."/>
            <person name="He G."/>
            <person name="Amirebrahimi M."/>
            <person name="Grigoriev I.V."/>
            <person name="Miller A.N."/>
        </authorList>
    </citation>
    <scope>NUCLEOTIDE SEQUENCE [LARGE SCALE GENOMIC DNA]</scope>
    <source>
        <strain evidence="3 4">B22-T-1</strain>
    </source>
</reference>
<keyword evidence="2" id="KW-0732">Signal</keyword>
<accession>A0A2T3AEX4</accession>
<feature type="chain" id="PRO_5015487981" description="Secreted protein" evidence="2">
    <location>
        <begin position="31"/>
        <end position="166"/>
    </location>
</feature>
<evidence type="ECO:0000313" key="4">
    <source>
        <dbReference type="Proteomes" id="UP000241462"/>
    </source>
</evidence>
<sequence length="166" mass="17624">MSRETAGLSFSRFSLVFGVAFSLLHSSTTATSSVESRRDDAVDIQQQMPGTTKTSSLDSARSPCCRESNASGVPRPLANPSARRDRLRATSLRSLSSSLTQSSRPRRSSLGRQSASFYMLRSPGSRVSNAAAAAGRCVSGRSTASRAVTQLTTATPRSVEVWNGSC</sequence>
<organism evidence="3 4">
    <name type="scientific">Coniella lustricola</name>
    <dbReference type="NCBI Taxonomy" id="2025994"/>
    <lineage>
        <taxon>Eukaryota</taxon>
        <taxon>Fungi</taxon>
        <taxon>Dikarya</taxon>
        <taxon>Ascomycota</taxon>
        <taxon>Pezizomycotina</taxon>
        <taxon>Sordariomycetes</taxon>
        <taxon>Sordariomycetidae</taxon>
        <taxon>Diaporthales</taxon>
        <taxon>Schizoparmaceae</taxon>
        <taxon>Coniella</taxon>
    </lineage>
</organism>
<dbReference type="EMBL" id="KZ678399">
    <property type="protein sequence ID" value="PSR94294.1"/>
    <property type="molecule type" value="Genomic_DNA"/>
</dbReference>
<dbReference type="AlphaFoldDB" id="A0A2T3AEX4"/>
<proteinExistence type="predicted"/>
<evidence type="ECO:0000313" key="3">
    <source>
        <dbReference type="EMBL" id="PSR94294.1"/>
    </source>
</evidence>
<feature type="signal peptide" evidence="2">
    <location>
        <begin position="1"/>
        <end position="30"/>
    </location>
</feature>
<name>A0A2T3AEX4_9PEZI</name>
<protein>
    <recommendedName>
        <fullName evidence="5">Secreted protein</fullName>
    </recommendedName>
</protein>
<feature type="compositionally biased region" description="Polar residues" evidence="1">
    <location>
        <begin position="44"/>
        <end position="59"/>
    </location>
</feature>
<gene>
    <name evidence="3" type="ORF">BD289DRAFT_143613</name>
</gene>
<feature type="region of interest" description="Disordered" evidence="1">
    <location>
        <begin position="30"/>
        <end position="114"/>
    </location>
</feature>
<dbReference type="InParanoid" id="A0A2T3AEX4"/>